<accession>A0A9X4EQT6</accession>
<organism evidence="1 2">
    <name type="scientific">Tenacibaculum larymnensis</name>
    <dbReference type="NCBI Taxonomy" id="2878201"/>
    <lineage>
        <taxon>Bacteria</taxon>
        <taxon>Pseudomonadati</taxon>
        <taxon>Bacteroidota</taxon>
        <taxon>Flavobacteriia</taxon>
        <taxon>Flavobacteriales</taxon>
        <taxon>Flavobacteriaceae</taxon>
        <taxon>Tenacibaculum</taxon>
    </lineage>
</organism>
<proteinExistence type="predicted"/>
<dbReference type="Proteomes" id="UP001149303">
    <property type="component" value="Unassembled WGS sequence"/>
</dbReference>
<protein>
    <submittedName>
        <fullName evidence="1">Uncharacterized protein</fullName>
    </submittedName>
</protein>
<keyword evidence="2" id="KW-1185">Reference proteome</keyword>
<evidence type="ECO:0000313" key="1">
    <source>
        <dbReference type="EMBL" id="MDE1206975.1"/>
    </source>
</evidence>
<evidence type="ECO:0000313" key="2">
    <source>
        <dbReference type="Proteomes" id="UP001149303"/>
    </source>
</evidence>
<gene>
    <name evidence="1" type="ORF">LCI24_09215</name>
</gene>
<dbReference type="Pfam" id="PF19268">
    <property type="entry name" value="CIS_TMP"/>
    <property type="match status" value="2"/>
</dbReference>
<reference evidence="1" key="1">
    <citation type="submission" date="2021-09" db="EMBL/GenBank/DDBJ databases">
        <authorList>
            <person name="Smyrli M."/>
        </authorList>
    </citation>
    <scope>NUCLEOTIDE SEQUENCE</scope>
    <source>
        <strain evidence="1">LAR25</strain>
    </source>
</reference>
<sequence>MLKNNNHIVARCHWNTSFDNKDKGTELQNTISYWSEHHMPREINSVFDVVCPEEQTLKIKSLELNLGIINYENLEESLYLKLKAQLLLKLNDILMYPSKYSQSIEVVTEENTHLTTLKYFLLKGVMPWNYQKIKGSVNEIFEHQLQHNKQEMMLMIEEVGVKEYVRKRIAWQLKEEHIKEIIKNIERSNDNYIIEFSEEFVKIQEQESIVKTNLQDFKKNLLFWILNYLFAERGTMFNKIEFVQSNIQQMARHFNMEYYELFALIEDAVDNVHEHSYVKNNFILILSILSQKQQNNFYKYPSTERQIEKQWQLLEYFLQSPNNCSTVYQKKRLEELIHYLSTINSFRFKETISFLDNHSFNTLALSENISEESLSILCKALSPTNGVKLISQITFLGKLELEKHFKLSKKWLFGKGVLYLKEKKGSFSCKEFSNYIINEVNKTQKTPKIKIFERILNTPLLTTHKNTENLDVFKGLKQLYTLELSKEIPTFSKKQLVKILNELEKTSTKDKQSRFTEQYYAILHVWLREKSKVVWKVFTVYKNQKFIKELLFELLSDTRVVIPVLKNVFPKQYRILKRLELSIDEVVSSNQALLKSLKSIKKELLIKASRVLISNQKLNTTSFIKLVLELLIFQEQQLNSKLYEEGVMCVVESFFKKNEEFSETQKKELKVFVNTIVKVSVLERVKKYIEEHNNKQKEVAVMLIVLVREKMVSSKEFKQYEKKISQYLLKDGYTLQENFIKEYQKQKDQFSRIYSAVEIKKIITEIYWQSIADYQVYKGDKIKFTTFFKTSILEFLGGVKNEIDKGGKSKKLFREERIRNSIKLKGQTFLVKEILYHIKKAIKNGVLKIEIKGKSLGFKEVFFFLLEEYPTQIHDLLRDKTITEKQIKGLQSVIPFQQFIILIAKGGLRAVYKDISILFSLVQEFVDSSTKIEKEFWRETIQLIRNHKKTRELKGFIKIVLEELSVKEIRALDIVRVIKDKDIKLPSTLKQLLVKRSSTFELLEELDKENNTPKIITPNYKRKTLERLIESLCIEDKIPSWFLHLTPVTIKGLINEVLRDTPLIVVSVLRKNIVSDTQLSKLADKIKVETLIKSLRELYPNQQIQLNTIEKLYKAIGHISTKSINVEEVQQVLLIKVLKSWITSNWKLIGATSIWKELLWEVCTKKNIEERQFLEALDDVKTQLPTQLQLSYNELEKLKRIENTTQNKIRKQESMNEQNNDKLAVGITVPNAGIVLLNSYFLILFERLNLVKDNNFISEEKRLDAIHYLQYIVTGMTKTEESLLALNKVFCNVPLSQPIHDEIQMSNKDKKLIEGLLEAAIDYWNAIGATSIQGFRGNWLVRNGILREEEDRWSLTVEKRPYDVLMLKSPFSFSIIKLPWMPKPLHVTWPF</sequence>
<dbReference type="InterPro" id="IPR045538">
    <property type="entry name" value="CIS_TMP"/>
</dbReference>
<dbReference type="RefSeq" id="WP_274640117.1">
    <property type="nucleotide sequence ID" value="NZ_JAIWJY010000005.1"/>
</dbReference>
<name>A0A9X4EQT6_9FLAO</name>
<dbReference type="EMBL" id="JAIWJY010000005">
    <property type="protein sequence ID" value="MDE1206975.1"/>
    <property type="molecule type" value="Genomic_DNA"/>
</dbReference>
<comment type="caution">
    <text evidence="1">The sequence shown here is derived from an EMBL/GenBank/DDBJ whole genome shotgun (WGS) entry which is preliminary data.</text>
</comment>